<proteinExistence type="predicted"/>
<protein>
    <submittedName>
        <fullName evidence="1">Unannotated protein</fullName>
    </submittedName>
</protein>
<sequence length="182" mass="20966">MNFVAVIGADDIYKVFANVVHIAFDGRQNQNTFRRTGTRLFHIRFEIGDCCFHGLGRLQDERQLHLSRSKKFADYLHAIKKNVVDNGQWCQTLSHCDIEISSKTFTITVNDALFEQLFDSPVTAVLAYCGHIIDVSEYFKQFFERVIVRSASIVDEVQADLFVLFGHTREWHDLSSMDNGRI</sequence>
<reference evidence="1" key="1">
    <citation type="submission" date="2020-05" db="EMBL/GenBank/DDBJ databases">
        <authorList>
            <person name="Chiriac C."/>
            <person name="Salcher M."/>
            <person name="Ghai R."/>
            <person name="Kavagutti S V."/>
        </authorList>
    </citation>
    <scope>NUCLEOTIDE SEQUENCE</scope>
</reference>
<organism evidence="1">
    <name type="scientific">freshwater metagenome</name>
    <dbReference type="NCBI Taxonomy" id="449393"/>
    <lineage>
        <taxon>unclassified sequences</taxon>
        <taxon>metagenomes</taxon>
        <taxon>ecological metagenomes</taxon>
    </lineage>
</organism>
<accession>A0A6J6GZ37</accession>
<gene>
    <name evidence="1" type="ORF">UFOPK1820_00787</name>
</gene>
<dbReference type="AlphaFoldDB" id="A0A6J6GZ37"/>
<dbReference type="EMBL" id="CAEZUK010000114">
    <property type="protein sequence ID" value="CAB4601808.1"/>
    <property type="molecule type" value="Genomic_DNA"/>
</dbReference>
<name>A0A6J6GZ37_9ZZZZ</name>
<evidence type="ECO:0000313" key="1">
    <source>
        <dbReference type="EMBL" id="CAB4601808.1"/>
    </source>
</evidence>